<evidence type="ECO:0000259" key="3">
    <source>
        <dbReference type="Pfam" id="PF08719"/>
    </source>
</evidence>
<dbReference type="Pfam" id="PF08719">
    <property type="entry name" value="NADAR"/>
    <property type="match status" value="1"/>
</dbReference>
<evidence type="ECO:0000313" key="4">
    <source>
        <dbReference type="EMBL" id="QNR25017.1"/>
    </source>
</evidence>
<dbReference type="InterPro" id="IPR012816">
    <property type="entry name" value="NADAR"/>
</dbReference>
<sequence length="243" mass="28362">MITHYSKEWLVSSIENGTLFKYLYFWGHTSRAGETVGSFCFSQWFESPFSINGYSYKTSENWMMAQKARLFDNHEIAERIIASKKPAEAKDLGRQVLNFDQDIWLQKRFEIVRLGNIHKFNQNPDLMDFLLNTHNRVLVEASPLDSIWGIGMAKDHPEIQNVKAWPGLNLLGFALMEARDFLAEFGHFTALEKDLVAAWDRSANEKEQKDFATEYKALSEREQQVYKLYNPEPLGWEGFYQKL</sequence>
<protein>
    <submittedName>
        <fullName evidence="4">NADAR family protein</fullName>
    </submittedName>
</protein>
<organism evidence="4 5">
    <name type="scientific">Croceimicrobium hydrocarbonivorans</name>
    <dbReference type="NCBI Taxonomy" id="2761580"/>
    <lineage>
        <taxon>Bacteria</taxon>
        <taxon>Pseudomonadati</taxon>
        <taxon>Bacteroidota</taxon>
        <taxon>Flavobacteriia</taxon>
        <taxon>Flavobacteriales</taxon>
        <taxon>Owenweeksiaceae</taxon>
        <taxon>Croceimicrobium</taxon>
    </lineage>
</organism>
<dbReference type="AlphaFoldDB" id="A0A7H0VH19"/>
<dbReference type="Gene3D" id="1.10.357.40">
    <property type="entry name" value="YbiA-like"/>
    <property type="match status" value="1"/>
</dbReference>
<dbReference type="CDD" id="cd15457">
    <property type="entry name" value="NADAR"/>
    <property type="match status" value="1"/>
</dbReference>
<dbReference type="Proteomes" id="UP000516305">
    <property type="component" value="Chromosome"/>
</dbReference>
<comment type="catalytic activity">
    <reaction evidence="2">
        <text>2,5-diamino-6-hydroxy-4-(5-phosphoribosylamino)-pyrimidine + H2O = 2,5,6-triamino-4-hydroxypyrimidine + D-ribose 5-phosphate</text>
        <dbReference type="Rhea" id="RHEA:23436"/>
        <dbReference type="ChEBI" id="CHEBI:15377"/>
        <dbReference type="ChEBI" id="CHEBI:58614"/>
        <dbReference type="ChEBI" id="CHEBI:78346"/>
        <dbReference type="ChEBI" id="CHEBI:137796"/>
    </reaction>
</comment>
<dbReference type="RefSeq" id="WP_210759543.1">
    <property type="nucleotide sequence ID" value="NZ_CP060139.1"/>
</dbReference>
<dbReference type="SUPFAM" id="SSF143990">
    <property type="entry name" value="YbiA-like"/>
    <property type="match status" value="1"/>
</dbReference>
<evidence type="ECO:0000256" key="2">
    <source>
        <dbReference type="ARBA" id="ARBA00000751"/>
    </source>
</evidence>
<keyword evidence="5" id="KW-1185">Reference proteome</keyword>
<dbReference type="EMBL" id="CP060139">
    <property type="protein sequence ID" value="QNR25017.1"/>
    <property type="molecule type" value="Genomic_DNA"/>
</dbReference>
<evidence type="ECO:0000256" key="1">
    <source>
        <dbReference type="ARBA" id="ARBA00000022"/>
    </source>
</evidence>
<accession>A0A7H0VH19</accession>
<dbReference type="KEGG" id="chyd:H4K34_04000"/>
<evidence type="ECO:0000313" key="5">
    <source>
        <dbReference type="Proteomes" id="UP000516305"/>
    </source>
</evidence>
<proteinExistence type="predicted"/>
<dbReference type="InterPro" id="IPR037238">
    <property type="entry name" value="YbiA-like_sf"/>
</dbReference>
<reference evidence="4 5" key="1">
    <citation type="submission" date="2020-08" db="EMBL/GenBank/DDBJ databases">
        <title>Croceimicrobium hydrocarbonivorans gen. nov., sp. nov., a novel marine bacterium isolated from a bacterial consortium that degrades polyethylene terephthalate.</title>
        <authorList>
            <person name="Liu R."/>
        </authorList>
    </citation>
    <scope>NUCLEOTIDE SEQUENCE [LARGE SCALE GENOMIC DNA]</scope>
    <source>
        <strain evidence="4 5">A20-9</strain>
    </source>
</reference>
<gene>
    <name evidence="4" type="ORF">H4K34_04000</name>
</gene>
<feature type="domain" description="NADAR" evidence="3">
    <location>
        <begin position="24"/>
        <end position="182"/>
    </location>
</feature>
<name>A0A7H0VH19_9FLAO</name>
<comment type="catalytic activity">
    <reaction evidence="1">
        <text>5-amino-6-(5-phospho-D-ribosylamino)uracil + H2O = 5,6-diaminouracil + D-ribose 5-phosphate</text>
        <dbReference type="Rhea" id="RHEA:55020"/>
        <dbReference type="ChEBI" id="CHEBI:15377"/>
        <dbReference type="ChEBI" id="CHEBI:46252"/>
        <dbReference type="ChEBI" id="CHEBI:58453"/>
        <dbReference type="ChEBI" id="CHEBI:78346"/>
    </reaction>
</comment>
<dbReference type="NCBIfam" id="TIGR02464">
    <property type="entry name" value="ribofla_fusion"/>
    <property type="match status" value="1"/>
</dbReference>